<dbReference type="Pfam" id="PF08379">
    <property type="entry name" value="Bact_transglu_N"/>
    <property type="match status" value="1"/>
</dbReference>
<evidence type="ECO:0000313" key="2">
    <source>
        <dbReference type="EMBL" id="TWT40799.1"/>
    </source>
</evidence>
<proteinExistence type="predicted"/>
<comment type="caution">
    <text evidence="2">The sequence shown here is derived from an EMBL/GenBank/DDBJ whole genome shotgun (WGS) entry which is preliminary data.</text>
</comment>
<dbReference type="InterPro" id="IPR013589">
    <property type="entry name" value="Bac_transglu_N"/>
</dbReference>
<dbReference type="EMBL" id="SJPH01000010">
    <property type="protein sequence ID" value="TWT40799.1"/>
    <property type="molecule type" value="Genomic_DNA"/>
</dbReference>
<dbReference type="Gene3D" id="3.10.620.30">
    <property type="match status" value="1"/>
</dbReference>
<dbReference type="AlphaFoldDB" id="A0A5C5VT55"/>
<keyword evidence="2" id="KW-0012">Acyltransferase</keyword>
<dbReference type="PANTHER" id="PTHR33490:SF7">
    <property type="entry name" value="BLR2979 PROTEIN"/>
    <property type="match status" value="1"/>
</dbReference>
<dbReference type="GO" id="GO:0003810">
    <property type="term" value="F:protein-glutamine gamma-glutamyltransferase activity"/>
    <property type="evidence" value="ECO:0007669"/>
    <property type="project" value="UniProtKB-EC"/>
</dbReference>
<keyword evidence="3" id="KW-1185">Reference proteome</keyword>
<reference evidence="2 3" key="1">
    <citation type="submission" date="2019-02" db="EMBL/GenBank/DDBJ databases">
        <title>Deep-cultivation of Planctomycetes and their phenomic and genomic characterization uncovers novel biology.</title>
        <authorList>
            <person name="Wiegand S."/>
            <person name="Jogler M."/>
            <person name="Boedeker C."/>
            <person name="Pinto D."/>
            <person name="Vollmers J."/>
            <person name="Rivas-Marin E."/>
            <person name="Kohn T."/>
            <person name="Peeters S.H."/>
            <person name="Heuer A."/>
            <person name="Rast P."/>
            <person name="Oberbeckmann S."/>
            <person name="Bunk B."/>
            <person name="Jeske O."/>
            <person name="Meyerdierks A."/>
            <person name="Storesund J.E."/>
            <person name="Kallscheuer N."/>
            <person name="Luecker S."/>
            <person name="Lage O.M."/>
            <person name="Pohl T."/>
            <person name="Merkel B.J."/>
            <person name="Hornburger P."/>
            <person name="Mueller R.-W."/>
            <person name="Bruemmer F."/>
            <person name="Labrenz M."/>
            <person name="Spormann A.M."/>
            <person name="Op Den Camp H."/>
            <person name="Overmann J."/>
            <person name="Amann R."/>
            <person name="Jetten M.S.M."/>
            <person name="Mascher T."/>
            <person name="Medema M.H."/>
            <person name="Devos D.P."/>
            <person name="Kaster A.-K."/>
            <person name="Ovreas L."/>
            <person name="Rohde M."/>
            <person name="Galperin M.Y."/>
            <person name="Jogler C."/>
        </authorList>
    </citation>
    <scope>NUCLEOTIDE SEQUENCE [LARGE SCALE GENOMIC DNA]</scope>
    <source>
        <strain evidence="2 3">Pla111</strain>
    </source>
</reference>
<protein>
    <submittedName>
        <fullName evidence="2">Protein-glutamine gamma-glutamyltransferase</fullName>
        <ecNumber evidence="2">2.3.2.13</ecNumber>
    </submittedName>
</protein>
<organism evidence="2 3">
    <name type="scientific">Botrimarina hoheduenensis</name>
    <dbReference type="NCBI Taxonomy" id="2528000"/>
    <lineage>
        <taxon>Bacteria</taxon>
        <taxon>Pseudomonadati</taxon>
        <taxon>Planctomycetota</taxon>
        <taxon>Planctomycetia</taxon>
        <taxon>Pirellulales</taxon>
        <taxon>Lacipirellulaceae</taxon>
        <taxon>Botrimarina</taxon>
    </lineage>
</organism>
<dbReference type="InterPro" id="IPR002931">
    <property type="entry name" value="Transglutaminase-like"/>
</dbReference>
<gene>
    <name evidence="2" type="primary">tgpA</name>
    <name evidence="2" type="ORF">Pla111_32170</name>
</gene>
<dbReference type="Proteomes" id="UP000318995">
    <property type="component" value="Unassembled WGS sequence"/>
</dbReference>
<sequence>MRYRIRHTTKYAYDDPVAVCHNLVRLAPRTSARQTVNSYRLVVSPDAMLIGERTDLFGNRVQYFSIDESHHGLSLTAISEVGVEPSSEPQAKSLTWESVRAQIHSAAAPLPLAACRFAYASPHVPLNDKVREYAAPSFTPGRSILEAAKDFTARLHNDFDYDPRATTVSTPISVALEQRAGVCQDFAHVQIAGLRAMGLAARYVSGYLRTLPPPGKERLVGADASHAWLSVYVGDGAWVDLDPTNNCVPGTDHVTVAIGRDYGDVCPIQGVFVGGGSHTMSVSVDVAPLTAKPTTTP</sequence>
<feature type="domain" description="Transglutaminase-like" evidence="1">
    <location>
        <begin position="175"/>
        <end position="245"/>
    </location>
</feature>
<accession>A0A5C5VT55</accession>
<dbReference type="SMART" id="SM00460">
    <property type="entry name" value="TGc"/>
    <property type="match status" value="1"/>
</dbReference>
<dbReference type="EC" id="2.3.2.13" evidence="2"/>
<dbReference type="InterPro" id="IPR038765">
    <property type="entry name" value="Papain-like_cys_pep_sf"/>
</dbReference>
<name>A0A5C5VT55_9BACT</name>
<dbReference type="RefSeq" id="WP_146575408.1">
    <property type="nucleotide sequence ID" value="NZ_SJPH01000010.1"/>
</dbReference>
<evidence type="ECO:0000313" key="3">
    <source>
        <dbReference type="Proteomes" id="UP000318995"/>
    </source>
</evidence>
<dbReference type="Pfam" id="PF01841">
    <property type="entry name" value="Transglut_core"/>
    <property type="match status" value="1"/>
</dbReference>
<evidence type="ECO:0000259" key="1">
    <source>
        <dbReference type="SMART" id="SM00460"/>
    </source>
</evidence>
<dbReference type="SUPFAM" id="SSF54001">
    <property type="entry name" value="Cysteine proteinases"/>
    <property type="match status" value="1"/>
</dbReference>
<dbReference type="PANTHER" id="PTHR33490">
    <property type="entry name" value="BLR5614 PROTEIN-RELATED"/>
    <property type="match status" value="1"/>
</dbReference>
<dbReference type="OrthoDB" id="9787782at2"/>
<keyword evidence="2" id="KW-0808">Transferase</keyword>